<dbReference type="EMBL" id="CAJEWN010000138">
    <property type="protein sequence ID" value="CAD2168245.1"/>
    <property type="molecule type" value="Genomic_DNA"/>
</dbReference>
<name>A0A6V7V1L8_MELEN</name>
<evidence type="ECO:0000313" key="2">
    <source>
        <dbReference type="EMBL" id="CAD2168245.1"/>
    </source>
</evidence>
<dbReference type="SUPFAM" id="SSF81383">
    <property type="entry name" value="F-box domain"/>
    <property type="match status" value="1"/>
</dbReference>
<dbReference type="Proteomes" id="UP000580250">
    <property type="component" value="Unassembled WGS sequence"/>
</dbReference>
<dbReference type="InterPro" id="IPR001810">
    <property type="entry name" value="F-box_dom"/>
</dbReference>
<reference evidence="2 3" key="1">
    <citation type="submission" date="2020-08" db="EMBL/GenBank/DDBJ databases">
        <authorList>
            <person name="Koutsovoulos G."/>
            <person name="Danchin GJ E."/>
        </authorList>
    </citation>
    <scope>NUCLEOTIDE SEQUENCE [LARGE SCALE GENOMIC DNA]</scope>
</reference>
<sequence>MNILLLLPVEVHLDIFKYLNFNQISSIQQTNSYFCSLIDKYIGILAKKKFYSFETIVYKSVNDKNKYLKLNEEDIGLDDGFELSSQLRKQWQLAINNKTPMYCYSDSIKSKEPYIINFAICLSEEEPKEKDGNLSKRLLLKLPYIPKNIREMLIWRCWLDKLLFNWPIKKVVFDNIIFNPIMLMLLFANKRPSKNIAVRFKNNLIKIIRSYYDFLDILKNKEATQRLPCTPRTKNSEVSHMMEVATRYFDSGMVRNLDFYFIAEYDMA</sequence>
<proteinExistence type="predicted"/>
<evidence type="ECO:0000259" key="1">
    <source>
        <dbReference type="PROSITE" id="PS50181"/>
    </source>
</evidence>
<feature type="domain" description="F-box" evidence="1">
    <location>
        <begin position="1"/>
        <end position="53"/>
    </location>
</feature>
<dbReference type="AlphaFoldDB" id="A0A6V7V1L8"/>
<comment type="caution">
    <text evidence="2">The sequence shown here is derived from an EMBL/GenBank/DDBJ whole genome shotgun (WGS) entry which is preliminary data.</text>
</comment>
<protein>
    <recommendedName>
        <fullName evidence="1">F-box domain-containing protein</fullName>
    </recommendedName>
</protein>
<dbReference type="PROSITE" id="PS50181">
    <property type="entry name" value="FBOX"/>
    <property type="match status" value="1"/>
</dbReference>
<evidence type="ECO:0000313" key="3">
    <source>
        <dbReference type="Proteomes" id="UP000580250"/>
    </source>
</evidence>
<gene>
    <name evidence="2" type="ORF">MENT_LOCUS19595</name>
</gene>
<organism evidence="2 3">
    <name type="scientific">Meloidogyne enterolobii</name>
    <name type="common">Root-knot nematode worm</name>
    <name type="synonym">Meloidogyne mayaguensis</name>
    <dbReference type="NCBI Taxonomy" id="390850"/>
    <lineage>
        <taxon>Eukaryota</taxon>
        <taxon>Metazoa</taxon>
        <taxon>Ecdysozoa</taxon>
        <taxon>Nematoda</taxon>
        <taxon>Chromadorea</taxon>
        <taxon>Rhabditida</taxon>
        <taxon>Tylenchina</taxon>
        <taxon>Tylenchomorpha</taxon>
        <taxon>Tylenchoidea</taxon>
        <taxon>Meloidogynidae</taxon>
        <taxon>Meloidogyninae</taxon>
        <taxon>Meloidogyne</taxon>
    </lineage>
</organism>
<dbReference type="OrthoDB" id="5902830at2759"/>
<dbReference type="Gene3D" id="1.20.1280.50">
    <property type="match status" value="1"/>
</dbReference>
<dbReference type="InterPro" id="IPR036047">
    <property type="entry name" value="F-box-like_dom_sf"/>
</dbReference>
<accession>A0A6V7V1L8</accession>